<feature type="domain" description="Type II methyltransferase M.TaqI-like" evidence="8">
    <location>
        <begin position="197"/>
        <end position="347"/>
    </location>
</feature>
<evidence type="ECO:0000256" key="1">
    <source>
        <dbReference type="ARBA" id="ARBA00011900"/>
    </source>
</evidence>
<evidence type="ECO:0000256" key="6">
    <source>
        <dbReference type="ARBA" id="ARBA00023125"/>
    </source>
</evidence>
<keyword evidence="6" id="KW-0238">DNA-binding</keyword>
<keyword evidence="4" id="KW-0949">S-adenosyl-L-methionine</keyword>
<evidence type="ECO:0000256" key="2">
    <source>
        <dbReference type="ARBA" id="ARBA00022603"/>
    </source>
</evidence>
<accession>A0ABX8RAZ2</accession>
<protein>
    <recommendedName>
        <fullName evidence="1">site-specific DNA-methyltransferase (adenine-specific)</fullName>
        <ecNumber evidence="1">2.1.1.72</ecNumber>
    </recommendedName>
</protein>
<keyword evidence="11" id="KW-1185">Reference proteome</keyword>
<keyword evidence="3" id="KW-0808">Transferase</keyword>
<name>A0ABX8RAZ2_9CLOT</name>
<keyword evidence="2 10" id="KW-0489">Methyltransferase</keyword>
<dbReference type="InterPro" id="IPR025931">
    <property type="entry name" value="TaqI_C"/>
</dbReference>
<dbReference type="GO" id="GO:0008168">
    <property type="term" value="F:methyltransferase activity"/>
    <property type="evidence" value="ECO:0007669"/>
    <property type="project" value="UniProtKB-KW"/>
</dbReference>
<evidence type="ECO:0000259" key="8">
    <source>
        <dbReference type="Pfam" id="PF07669"/>
    </source>
</evidence>
<evidence type="ECO:0000256" key="7">
    <source>
        <dbReference type="ARBA" id="ARBA00047942"/>
    </source>
</evidence>
<dbReference type="Pfam" id="PF12950">
    <property type="entry name" value="TaqI_C"/>
    <property type="match status" value="1"/>
</dbReference>
<keyword evidence="5" id="KW-0680">Restriction system</keyword>
<evidence type="ECO:0000256" key="3">
    <source>
        <dbReference type="ARBA" id="ARBA00022679"/>
    </source>
</evidence>
<organism evidence="10 11">
    <name type="scientific">Crassaminicella indica</name>
    <dbReference type="NCBI Taxonomy" id="2855394"/>
    <lineage>
        <taxon>Bacteria</taxon>
        <taxon>Bacillati</taxon>
        <taxon>Bacillota</taxon>
        <taxon>Clostridia</taxon>
        <taxon>Eubacteriales</taxon>
        <taxon>Clostridiaceae</taxon>
        <taxon>Crassaminicella</taxon>
    </lineage>
</organism>
<feature type="domain" description="TaqI-like C-terminal specificity" evidence="9">
    <location>
        <begin position="503"/>
        <end position="652"/>
    </location>
</feature>
<evidence type="ECO:0000313" key="11">
    <source>
        <dbReference type="Proteomes" id="UP000886818"/>
    </source>
</evidence>
<dbReference type="PANTHER" id="PTHR33841">
    <property type="entry name" value="DNA METHYLTRANSFERASE YEEA-RELATED"/>
    <property type="match status" value="1"/>
</dbReference>
<evidence type="ECO:0000256" key="4">
    <source>
        <dbReference type="ARBA" id="ARBA00022691"/>
    </source>
</evidence>
<evidence type="ECO:0000259" key="9">
    <source>
        <dbReference type="Pfam" id="PF12950"/>
    </source>
</evidence>
<gene>
    <name evidence="10" type="ORF">KVH43_12865</name>
</gene>
<proteinExistence type="predicted"/>
<dbReference type="InterPro" id="IPR002052">
    <property type="entry name" value="DNA_methylase_N6_adenine_CS"/>
</dbReference>
<evidence type="ECO:0000256" key="5">
    <source>
        <dbReference type="ARBA" id="ARBA00022747"/>
    </source>
</evidence>
<dbReference type="InterPro" id="IPR011639">
    <property type="entry name" value="MethylTrfase_TaqI-like_dom"/>
</dbReference>
<dbReference type="GO" id="GO:0032259">
    <property type="term" value="P:methylation"/>
    <property type="evidence" value="ECO:0007669"/>
    <property type="project" value="UniProtKB-KW"/>
</dbReference>
<reference evidence="10" key="1">
    <citation type="submission" date="2021-07" db="EMBL/GenBank/DDBJ databases">
        <title>Complete genome sequence of Crassaminicella sp. 143-21, isolated from a deep-sea hydrothermal vent.</title>
        <authorList>
            <person name="Li X."/>
        </authorList>
    </citation>
    <scope>NUCLEOTIDE SEQUENCE</scope>
    <source>
        <strain evidence="10">143-21</strain>
    </source>
</reference>
<dbReference type="Proteomes" id="UP000886818">
    <property type="component" value="Chromosome"/>
</dbReference>
<dbReference type="EMBL" id="CP078093">
    <property type="protein sequence ID" value="QXM06218.1"/>
    <property type="molecule type" value="Genomic_DNA"/>
</dbReference>
<dbReference type="PROSITE" id="PS00092">
    <property type="entry name" value="N6_MTASE"/>
    <property type="match status" value="1"/>
</dbReference>
<comment type="catalytic activity">
    <reaction evidence="7">
        <text>a 2'-deoxyadenosine in DNA + S-adenosyl-L-methionine = an N(6)-methyl-2'-deoxyadenosine in DNA + S-adenosyl-L-homocysteine + H(+)</text>
        <dbReference type="Rhea" id="RHEA:15197"/>
        <dbReference type="Rhea" id="RHEA-COMP:12418"/>
        <dbReference type="Rhea" id="RHEA-COMP:12419"/>
        <dbReference type="ChEBI" id="CHEBI:15378"/>
        <dbReference type="ChEBI" id="CHEBI:57856"/>
        <dbReference type="ChEBI" id="CHEBI:59789"/>
        <dbReference type="ChEBI" id="CHEBI:90615"/>
        <dbReference type="ChEBI" id="CHEBI:90616"/>
        <dbReference type="EC" id="2.1.1.72"/>
    </reaction>
</comment>
<dbReference type="PANTHER" id="PTHR33841:SF6">
    <property type="entry name" value="TYPE II METHYLTRANSFERASE M.HINDII"/>
    <property type="match status" value="1"/>
</dbReference>
<sequence>MQNLKWKKFFDAIVRNTEQINIKDSDFILEICKVIFLKKYGMEALKNIGVFIREDIKDQFELNENLNLEDFDFAVFSQIYDNYLSLNRREKTGSFYTPYYIIDYMVQRALEIYLSRETGFSEEYLKKYFFENNSLDKKELLKILKAFDEIRMIDISCGTGLFLIGAFRKIYEYKKNIYRVLGRKEEDFFIRKNIVENNLFGIDIQREPTIVGKMALYDLVCGQQQKGYPHIINITKADSLIDENLFGKEKEFDIVIGNPPYLGEKGNKDLFDGIKNTPFGKKYYEGKMDYFYFFIYKALEILKEKGILAYITTNYFVTADGAVKLRDFFKNHCSFIDIINFNDYEIFKAAKGQHNIIFFIANDKHKHQSVCVKYVKEKNIDPKDMYQLLCGNKKAEEKVYEYEISNQEKLYDRNGHILIQEDYEYDSILKKLYNRRQCILKDVCNVNQGIVSGADKVTKDMVQKKIPFEITKKRNIIMNQGIFVLSHDEASELGFLGLHYLKPMYKNSDIQRYCVKSYSSKYVLYINDKTKIEKKVLQHLSRYKEVLEGRRETIRGIRQWYALQWPRNQEIFENMKIVAPHRAKENKFALNCSSWYASADVYFITSKEKNIDFYMLLGLLNSKIMYFWLYNRGKRKGDYLELYATPLKNLPIIYTFNQCISEKIRSIVKEMVQFGENHTAQEKIDKIFYDLYELTSEEIEVIENLYKRNVGK</sequence>
<dbReference type="Pfam" id="PF07669">
    <property type="entry name" value="Eco57I"/>
    <property type="match status" value="1"/>
</dbReference>
<dbReference type="RefSeq" id="WP_218282914.1">
    <property type="nucleotide sequence ID" value="NZ_CP078093.1"/>
</dbReference>
<evidence type="ECO:0000313" key="10">
    <source>
        <dbReference type="EMBL" id="QXM06218.1"/>
    </source>
</evidence>
<dbReference type="InterPro" id="IPR050953">
    <property type="entry name" value="N4_N6_ade-DNA_methylase"/>
</dbReference>
<dbReference type="EC" id="2.1.1.72" evidence="1"/>